<dbReference type="EMBL" id="KV784361">
    <property type="protein sequence ID" value="OEU14121.1"/>
    <property type="molecule type" value="Genomic_DNA"/>
</dbReference>
<gene>
    <name evidence="8" type="ORF">FRACYDRAFT_242473</name>
</gene>
<keyword evidence="1" id="KW-0436">Ligase</keyword>
<keyword evidence="6" id="KW-0732">Signal</keyword>
<evidence type="ECO:0000313" key="9">
    <source>
        <dbReference type="Proteomes" id="UP000095751"/>
    </source>
</evidence>
<dbReference type="GO" id="GO:0016874">
    <property type="term" value="F:ligase activity"/>
    <property type="evidence" value="ECO:0007669"/>
    <property type="project" value="UniProtKB-KW"/>
</dbReference>
<dbReference type="PANTHER" id="PTHR43585:SF2">
    <property type="entry name" value="ATP-GRASP ENZYME FSQD"/>
    <property type="match status" value="1"/>
</dbReference>
<proteinExistence type="predicted"/>
<dbReference type="PROSITE" id="PS50975">
    <property type="entry name" value="ATP_GRASP"/>
    <property type="match status" value="1"/>
</dbReference>
<dbReference type="PANTHER" id="PTHR43585">
    <property type="entry name" value="FUMIPYRROLE BIOSYNTHESIS PROTEIN C"/>
    <property type="match status" value="1"/>
</dbReference>
<evidence type="ECO:0000259" key="7">
    <source>
        <dbReference type="PROSITE" id="PS50975"/>
    </source>
</evidence>
<dbReference type="GO" id="GO:0046872">
    <property type="term" value="F:metal ion binding"/>
    <property type="evidence" value="ECO:0007669"/>
    <property type="project" value="InterPro"/>
</dbReference>
<feature type="region of interest" description="Disordered" evidence="5">
    <location>
        <begin position="38"/>
        <end position="59"/>
    </location>
</feature>
<dbReference type="InParanoid" id="A0A1E7F7G8"/>
<keyword evidence="2 4" id="KW-0547">Nucleotide-binding</keyword>
<evidence type="ECO:0000256" key="3">
    <source>
        <dbReference type="ARBA" id="ARBA00022840"/>
    </source>
</evidence>
<evidence type="ECO:0000256" key="4">
    <source>
        <dbReference type="PROSITE-ProRule" id="PRU00409"/>
    </source>
</evidence>
<dbReference type="SUPFAM" id="SSF56059">
    <property type="entry name" value="Glutathione synthetase ATP-binding domain-like"/>
    <property type="match status" value="1"/>
</dbReference>
<evidence type="ECO:0000256" key="5">
    <source>
        <dbReference type="SAM" id="MobiDB-lite"/>
    </source>
</evidence>
<feature type="region of interest" description="Disordered" evidence="5">
    <location>
        <begin position="323"/>
        <end position="354"/>
    </location>
</feature>
<reference evidence="8 9" key="1">
    <citation type="submission" date="2016-09" db="EMBL/GenBank/DDBJ databases">
        <title>Extensive genetic diversity and differential bi-allelic expression allows diatom success in the polar Southern Ocean.</title>
        <authorList>
            <consortium name="DOE Joint Genome Institute"/>
            <person name="Mock T."/>
            <person name="Otillar R.P."/>
            <person name="Strauss J."/>
            <person name="Dupont C."/>
            <person name="Frickenhaus S."/>
            <person name="Maumus F."/>
            <person name="Mcmullan M."/>
            <person name="Sanges R."/>
            <person name="Schmutz J."/>
            <person name="Toseland A."/>
            <person name="Valas R."/>
            <person name="Veluchamy A."/>
            <person name="Ward B.J."/>
            <person name="Allen A."/>
            <person name="Barry K."/>
            <person name="Falciatore A."/>
            <person name="Ferrante M."/>
            <person name="Fortunato A.E."/>
            <person name="Gloeckner G."/>
            <person name="Gruber A."/>
            <person name="Hipkin R."/>
            <person name="Janech M."/>
            <person name="Kroth P."/>
            <person name="Leese F."/>
            <person name="Lindquist E."/>
            <person name="Lyon B.R."/>
            <person name="Martin J."/>
            <person name="Mayer C."/>
            <person name="Parker M."/>
            <person name="Quesneville H."/>
            <person name="Raymond J."/>
            <person name="Uhlig C."/>
            <person name="Valentin K.U."/>
            <person name="Worden A.Z."/>
            <person name="Armbrust E.V."/>
            <person name="Bowler C."/>
            <person name="Green B."/>
            <person name="Moulton V."/>
            <person name="Van Oosterhout C."/>
            <person name="Grigoriev I."/>
        </authorList>
    </citation>
    <scope>NUCLEOTIDE SEQUENCE [LARGE SCALE GENOMIC DNA]</scope>
    <source>
        <strain evidence="8 9">CCMP1102</strain>
    </source>
</reference>
<feature type="signal peptide" evidence="6">
    <location>
        <begin position="1"/>
        <end position="25"/>
    </location>
</feature>
<dbReference type="KEGG" id="fcy:FRACYDRAFT_242473"/>
<evidence type="ECO:0000256" key="6">
    <source>
        <dbReference type="SAM" id="SignalP"/>
    </source>
</evidence>
<evidence type="ECO:0000256" key="2">
    <source>
        <dbReference type="ARBA" id="ARBA00022741"/>
    </source>
</evidence>
<dbReference type="InterPro" id="IPR011761">
    <property type="entry name" value="ATP-grasp"/>
</dbReference>
<feature type="compositionally biased region" description="Acidic residues" evidence="5">
    <location>
        <begin position="341"/>
        <end position="351"/>
    </location>
</feature>
<protein>
    <submittedName>
        <fullName evidence="8">Glutathione synthetase ATP-binding domain-like protein</fullName>
    </submittedName>
</protein>
<accession>A0A1E7F7G8</accession>
<dbReference type="InterPro" id="IPR052032">
    <property type="entry name" value="ATP-dep_AA_Ligase"/>
</dbReference>
<dbReference type="AlphaFoldDB" id="A0A1E7F7G8"/>
<feature type="compositionally biased region" description="Low complexity" evidence="5">
    <location>
        <begin position="327"/>
        <end position="336"/>
    </location>
</feature>
<organism evidence="8 9">
    <name type="scientific">Fragilariopsis cylindrus CCMP1102</name>
    <dbReference type="NCBI Taxonomy" id="635003"/>
    <lineage>
        <taxon>Eukaryota</taxon>
        <taxon>Sar</taxon>
        <taxon>Stramenopiles</taxon>
        <taxon>Ochrophyta</taxon>
        <taxon>Bacillariophyta</taxon>
        <taxon>Bacillariophyceae</taxon>
        <taxon>Bacillariophycidae</taxon>
        <taxon>Bacillariales</taxon>
        <taxon>Bacillariaceae</taxon>
        <taxon>Fragilariopsis</taxon>
    </lineage>
</organism>
<keyword evidence="9" id="KW-1185">Reference proteome</keyword>
<evidence type="ECO:0000313" key="8">
    <source>
        <dbReference type="EMBL" id="OEU14121.1"/>
    </source>
</evidence>
<keyword evidence="3 4" id="KW-0067">ATP-binding</keyword>
<evidence type="ECO:0000256" key="1">
    <source>
        <dbReference type="ARBA" id="ARBA00022598"/>
    </source>
</evidence>
<feature type="domain" description="ATP-grasp" evidence="7">
    <location>
        <begin position="194"/>
        <end position="444"/>
    </location>
</feature>
<feature type="chain" id="PRO_5009192757" evidence="6">
    <location>
        <begin position="26"/>
        <end position="573"/>
    </location>
</feature>
<dbReference type="OrthoDB" id="434648at2759"/>
<dbReference type="Gene3D" id="3.30.470.20">
    <property type="entry name" value="ATP-grasp fold, B domain"/>
    <property type="match status" value="1"/>
</dbReference>
<sequence length="573" mass="65267">MNRLIFVVVAVALFGVSSPFASCIAWTTCASSAASRSKIWGSRGGDSSTADVTDVDDKKEQRQQRQRVLVLMDNFCEYHGKYLSERALDVYGVQCVHVLSEYMTEYLKSIHQEGNDEISSLTSIPMPSSPEEVIEWRKHVAEKLDVDVDGTVELKGLICESDPGLDDSERLCVWLNVTNHNGYNEARRNKFLTISTLASKNIPSVQQKLCTTIDEAIEFAISQFSSSMLLPIEKEEVQQQQRLVVVKPIRGCASDDVFLCEDLESIRSAYDIIVGSTVLGSPKKKHDSVLVQEYAIGQEYAIDTVSKNGQLKIAAVWKYDKRPQPPTIRQQQQQKQMAGDNNDDEDSEDDATNGRRRQVYYATKLYDDDDDDDDPLLPIIYQYLDDCLNALDIRWGVTHSEIIITADGPRLVEVNCRQHNMDFVPLTDNAIGYNLYDMLLSAYLGFDDDENESENKNIDDDTAIINEDEQLNWDLIPNYPSIRMNCAMVHLVNNKEGILKRLNEQALYEIQAMDSVWDLEVYRDFLEPGISYIKPTQDIKSDAGWIQMLHPNKEIFERDYQRIIELMPTLFEV</sequence>
<dbReference type="GO" id="GO:0005524">
    <property type="term" value="F:ATP binding"/>
    <property type="evidence" value="ECO:0007669"/>
    <property type="project" value="UniProtKB-UniRule"/>
</dbReference>
<dbReference type="Proteomes" id="UP000095751">
    <property type="component" value="Unassembled WGS sequence"/>
</dbReference>
<name>A0A1E7F7G8_9STRA</name>